<accession>A0A8H5G3X2</accession>
<dbReference type="AlphaFoldDB" id="A0A8H5G3X2"/>
<dbReference type="CDD" id="cd17323">
    <property type="entry name" value="MFS_Tpo1_MDR_like"/>
    <property type="match status" value="1"/>
</dbReference>
<feature type="transmembrane region" description="Helical" evidence="9">
    <location>
        <begin position="420"/>
        <end position="441"/>
    </location>
</feature>
<evidence type="ECO:0000256" key="3">
    <source>
        <dbReference type="ARBA" id="ARBA00022475"/>
    </source>
</evidence>
<feature type="transmembrane region" description="Helical" evidence="9">
    <location>
        <begin position="334"/>
        <end position="361"/>
    </location>
</feature>
<dbReference type="Gene3D" id="1.20.1250.20">
    <property type="entry name" value="MFS general substrate transporter like domains"/>
    <property type="match status" value="1"/>
</dbReference>
<keyword evidence="12" id="KW-1185">Reference proteome</keyword>
<keyword evidence="3" id="KW-1003">Cell membrane</keyword>
<dbReference type="EMBL" id="JAACJO010000005">
    <property type="protein sequence ID" value="KAF5357868.1"/>
    <property type="molecule type" value="Genomic_DNA"/>
</dbReference>
<dbReference type="Pfam" id="PF07690">
    <property type="entry name" value="MFS_1"/>
    <property type="match status" value="1"/>
</dbReference>
<feature type="region of interest" description="Disordered" evidence="8">
    <location>
        <begin position="595"/>
        <end position="618"/>
    </location>
</feature>
<feature type="transmembrane region" description="Helical" evidence="9">
    <location>
        <begin position="381"/>
        <end position="399"/>
    </location>
</feature>
<protein>
    <recommendedName>
        <fullName evidence="10">Major facilitator superfamily (MFS) profile domain-containing protein</fullName>
    </recommendedName>
</protein>
<keyword evidence="6 9" id="KW-0472">Membrane</keyword>
<feature type="region of interest" description="Disordered" evidence="8">
    <location>
        <begin position="1"/>
        <end position="86"/>
    </location>
</feature>
<feature type="compositionally biased region" description="Polar residues" evidence="8">
    <location>
        <begin position="603"/>
        <end position="614"/>
    </location>
</feature>
<evidence type="ECO:0000259" key="10">
    <source>
        <dbReference type="PROSITE" id="PS50850"/>
    </source>
</evidence>
<dbReference type="InterPro" id="IPR020846">
    <property type="entry name" value="MFS_dom"/>
</dbReference>
<keyword evidence="5 9" id="KW-1133">Transmembrane helix</keyword>
<name>A0A8H5G3X2_9AGAR</name>
<keyword evidence="2" id="KW-0813">Transport</keyword>
<dbReference type="Proteomes" id="UP000559027">
    <property type="component" value="Unassembled WGS sequence"/>
</dbReference>
<feature type="compositionally biased region" description="Pro residues" evidence="8">
    <location>
        <begin position="1"/>
        <end position="10"/>
    </location>
</feature>
<dbReference type="GO" id="GO:0005886">
    <property type="term" value="C:plasma membrane"/>
    <property type="evidence" value="ECO:0007669"/>
    <property type="project" value="UniProtKB-SubCell"/>
</dbReference>
<dbReference type="InterPro" id="IPR011701">
    <property type="entry name" value="MFS"/>
</dbReference>
<feature type="transmembrane region" description="Helical" evidence="9">
    <location>
        <begin position="479"/>
        <end position="503"/>
    </location>
</feature>
<dbReference type="OrthoDB" id="9986881at2759"/>
<dbReference type="GO" id="GO:0022857">
    <property type="term" value="F:transmembrane transporter activity"/>
    <property type="evidence" value="ECO:0007669"/>
    <property type="project" value="InterPro"/>
</dbReference>
<evidence type="ECO:0000256" key="5">
    <source>
        <dbReference type="ARBA" id="ARBA00022989"/>
    </source>
</evidence>
<dbReference type="InterPro" id="IPR036259">
    <property type="entry name" value="MFS_trans_sf"/>
</dbReference>
<dbReference type="PANTHER" id="PTHR23502">
    <property type="entry name" value="MAJOR FACILITATOR SUPERFAMILY"/>
    <property type="match status" value="1"/>
</dbReference>
<evidence type="ECO:0000256" key="8">
    <source>
        <dbReference type="SAM" id="MobiDB-lite"/>
    </source>
</evidence>
<evidence type="ECO:0000256" key="7">
    <source>
        <dbReference type="ARBA" id="ARBA00038459"/>
    </source>
</evidence>
<proteinExistence type="inferred from homology"/>
<dbReference type="PANTHER" id="PTHR23502:SF186">
    <property type="entry name" value="MAJOR FACILITATOR SUPERFAMILY (MFS) PROFILE DOMAIN-CONTAINING PROTEIN"/>
    <property type="match status" value="1"/>
</dbReference>
<feature type="transmembrane region" description="Helical" evidence="9">
    <location>
        <begin position="515"/>
        <end position="535"/>
    </location>
</feature>
<feature type="compositionally biased region" description="Gly residues" evidence="8">
    <location>
        <begin position="663"/>
        <end position="673"/>
    </location>
</feature>
<feature type="compositionally biased region" description="Basic and acidic residues" evidence="8">
    <location>
        <begin position="52"/>
        <end position="61"/>
    </location>
</feature>
<evidence type="ECO:0000313" key="12">
    <source>
        <dbReference type="Proteomes" id="UP000559027"/>
    </source>
</evidence>
<gene>
    <name evidence="11" type="ORF">D9756_001822</name>
</gene>
<evidence type="ECO:0000256" key="6">
    <source>
        <dbReference type="ARBA" id="ARBA00023136"/>
    </source>
</evidence>
<dbReference type="PROSITE" id="PS50850">
    <property type="entry name" value="MFS"/>
    <property type="match status" value="1"/>
</dbReference>
<comment type="similarity">
    <text evidence="7">Belongs to the major facilitator superfamily. DHA1 family. Polyamines/proton antiporter (TC 2.A.1.2.16) subfamily.</text>
</comment>
<evidence type="ECO:0000256" key="1">
    <source>
        <dbReference type="ARBA" id="ARBA00004651"/>
    </source>
</evidence>
<feature type="transmembrane region" description="Helical" evidence="9">
    <location>
        <begin position="106"/>
        <end position="123"/>
    </location>
</feature>
<evidence type="ECO:0000256" key="9">
    <source>
        <dbReference type="SAM" id="Phobius"/>
    </source>
</evidence>
<comment type="caution">
    <text evidence="11">The sequence shown here is derived from an EMBL/GenBank/DDBJ whole genome shotgun (WGS) entry which is preliminary data.</text>
</comment>
<sequence length="673" mass="74178">MSSPPPPPPQSWTTGSMTTCTLHRQSIDSTRPTSAISHTNHSHSHAQPLRLNDARHPDNNNHHHQPSRTGKLRTYPGNGTPDDPHIVDWDLDDPENPYNWSKARRWFITAQLALSTFTVSFSSSAYSGGLQGIQHDLNVSDDISILGISLYVLGFALGPLFFAPLGEMFGRRIIFLMTLSVYSLFQIQGAFSKNLPTLLSCRLLTGITGSSPLTNAGGAVSDIWNFRERGLASAIYATVPFLGPVIGPIVGGFVAQNPRLGWHFNFWIMFMFSVLTLVIGYLYTPETYKPVLLRWRAQKLQQASNNTVYYTTSYDLHRSKSFFQIMRTNLSRPFVFVITEPIVLLLAIYISIVYGTLYALFSAFPIVFQHHRGFSPGQGGLAFIGVGVGVILGTGSQSIQNRIYWRSMDQSETGRAPPEARLHMAMIGGVLAPAGLWWFAWTSTPSIHWIVPILAGVPFGIGVAQILQSLTAYLMDTYNVYFASAIAATVVLRSCCGAAFPLFSPAMFEALGDQWAMSVFAALSTACMPIPVLFWKYGWWIRSKSRAAYKDGDLDFEHDSPSNPTTSIGKFSQLDTTHEKENAASMDIAHPGLSANHSLHYDSPQQPQQPSNVAVSEVHRRPRLSLHQDCIPREIDSATVDLAVDHSPHGHADYHENRHAGMGDVGVGSGARS</sequence>
<evidence type="ECO:0000256" key="4">
    <source>
        <dbReference type="ARBA" id="ARBA00022692"/>
    </source>
</evidence>
<dbReference type="SUPFAM" id="SSF103473">
    <property type="entry name" value="MFS general substrate transporter"/>
    <property type="match status" value="1"/>
</dbReference>
<reference evidence="11 12" key="1">
    <citation type="journal article" date="2020" name="ISME J.">
        <title>Uncovering the hidden diversity of litter-decomposition mechanisms in mushroom-forming fungi.</title>
        <authorList>
            <person name="Floudas D."/>
            <person name="Bentzer J."/>
            <person name="Ahren D."/>
            <person name="Johansson T."/>
            <person name="Persson P."/>
            <person name="Tunlid A."/>
        </authorList>
    </citation>
    <scope>NUCLEOTIDE SEQUENCE [LARGE SCALE GENOMIC DNA]</scope>
    <source>
        <strain evidence="11 12">CBS 146.42</strain>
    </source>
</reference>
<dbReference type="FunFam" id="1.20.1250.20:FF:000011">
    <property type="entry name" value="MFS multidrug transporter, putative"/>
    <property type="match status" value="1"/>
</dbReference>
<feature type="compositionally biased region" description="Basic and acidic residues" evidence="8">
    <location>
        <begin position="647"/>
        <end position="661"/>
    </location>
</feature>
<feature type="transmembrane region" description="Helical" evidence="9">
    <location>
        <begin position="266"/>
        <end position="284"/>
    </location>
</feature>
<feature type="transmembrane region" description="Helical" evidence="9">
    <location>
        <begin position="231"/>
        <end position="254"/>
    </location>
</feature>
<feature type="domain" description="Major facilitator superfamily (MFS) profile" evidence="10">
    <location>
        <begin position="108"/>
        <end position="539"/>
    </location>
</feature>
<keyword evidence="4 9" id="KW-0812">Transmembrane</keyword>
<feature type="transmembrane region" description="Helical" evidence="9">
    <location>
        <begin position="447"/>
        <end position="467"/>
    </location>
</feature>
<evidence type="ECO:0000313" key="11">
    <source>
        <dbReference type="EMBL" id="KAF5357868.1"/>
    </source>
</evidence>
<feature type="region of interest" description="Disordered" evidence="8">
    <location>
        <begin position="647"/>
        <end position="673"/>
    </location>
</feature>
<comment type="subcellular location">
    <subcellularLocation>
        <location evidence="1">Cell membrane</location>
        <topology evidence="1">Multi-pass membrane protein</topology>
    </subcellularLocation>
</comment>
<feature type="compositionally biased region" description="Polar residues" evidence="8">
    <location>
        <begin position="11"/>
        <end position="39"/>
    </location>
</feature>
<feature type="transmembrane region" description="Helical" evidence="9">
    <location>
        <begin position="143"/>
        <end position="166"/>
    </location>
</feature>
<organism evidence="11 12">
    <name type="scientific">Leucocoprinus leucothites</name>
    <dbReference type="NCBI Taxonomy" id="201217"/>
    <lineage>
        <taxon>Eukaryota</taxon>
        <taxon>Fungi</taxon>
        <taxon>Dikarya</taxon>
        <taxon>Basidiomycota</taxon>
        <taxon>Agaricomycotina</taxon>
        <taxon>Agaricomycetes</taxon>
        <taxon>Agaricomycetidae</taxon>
        <taxon>Agaricales</taxon>
        <taxon>Agaricineae</taxon>
        <taxon>Agaricaceae</taxon>
        <taxon>Leucocoprinus</taxon>
    </lineage>
</organism>
<evidence type="ECO:0000256" key="2">
    <source>
        <dbReference type="ARBA" id="ARBA00022448"/>
    </source>
</evidence>